<dbReference type="GO" id="GO:0008757">
    <property type="term" value="F:S-adenosylmethionine-dependent methyltransferase activity"/>
    <property type="evidence" value="ECO:0007669"/>
    <property type="project" value="InterPro"/>
</dbReference>
<evidence type="ECO:0000313" key="3">
    <source>
        <dbReference type="Proteomes" id="UP000061603"/>
    </source>
</evidence>
<dbReference type="PANTHER" id="PTHR45036:SF1">
    <property type="entry name" value="METHYLTRANSFERASE LIKE 7A"/>
    <property type="match status" value="1"/>
</dbReference>
<name>A0A0C5JJS2_9PROT</name>
<dbReference type="SUPFAM" id="SSF53335">
    <property type="entry name" value="S-adenosyl-L-methionine-dependent methyltransferases"/>
    <property type="match status" value="1"/>
</dbReference>
<dbReference type="InterPro" id="IPR013216">
    <property type="entry name" value="Methyltransf_11"/>
</dbReference>
<gene>
    <name evidence="2" type="ORF">PG1C_02005</name>
</gene>
<dbReference type="InterPro" id="IPR052356">
    <property type="entry name" value="Thiol_S-MT"/>
</dbReference>
<dbReference type="EMBL" id="CP010554">
    <property type="protein sequence ID" value="AJP47571.1"/>
    <property type="molecule type" value="Genomic_DNA"/>
</dbReference>
<evidence type="ECO:0000259" key="1">
    <source>
        <dbReference type="Pfam" id="PF08241"/>
    </source>
</evidence>
<feature type="domain" description="Methyltransferase type 11" evidence="1">
    <location>
        <begin position="39"/>
        <end position="133"/>
    </location>
</feature>
<dbReference type="RefSeq" id="WP_202635784.1">
    <property type="nucleotide sequence ID" value="NZ_CP010554.1"/>
</dbReference>
<dbReference type="Proteomes" id="UP000061603">
    <property type="component" value="Chromosome"/>
</dbReference>
<dbReference type="AlphaFoldDB" id="A0A0C5JJS2"/>
<keyword evidence="2" id="KW-0808">Transferase</keyword>
<dbReference type="KEGG" id="rbu:PG1C_02005"/>
<dbReference type="STRING" id="1565605.PG1C_02005"/>
<dbReference type="Pfam" id="PF08241">
    <property type="entry name" value="Methyltransf_11"/>
    <property type="match status" value="1"/>
</dbReference>
<dbReference type="Gene3D" id="3.40.50.150">
    <property type="entry name" value="Vaccinia Virus protein VP39"/>
    <property type="match status" value="1"/>
</dbReference>
<dbReference type="HOGENOM" id="CLU_037990_7_4_4"/>
<keyword evidence="2" id="KW-0489">Methyltransferase</keyword>
<organism evidence="2 3">
    <name type="scientific">Rugosibacter aromaticivorans</name>
    <dbReference type="NCBI Taxonomy" id="1565605"/>
    <lineage>
        <taxon>Bacteria</taxon>
        <taxon>Pseudomonadati</taxon>
        <taxon>Pseudomonadota</taxon>
        <taxon>Betaproteobacteria</taxon>
        <taxon>Nitrosomonadales</taxon>
        <taxon>Sterolibacteriaceae</taxon>
        <taxon>Rugosibacter</taxon>
    </lineage>
</organism>
<keyword evidence="3" id="KW-1185">Reference proteome</keyword>
<dbReference type="GO" id="GO:0032259">
    <property type="term" value="P:methylation"/>
    <property type="evidence" value="ECO:0007669"/>
    <property type="project" value="UniProtKB-KW"/>
</dbReference>
<proteinExistence type="predicted"/>
<dbReference type="PATRIC" id="fig|1565605.3.peg.414"/>
<reference evidence="2 3" key="1">
    <citation type="journal article" date="2015" name="Genome Announc.">
        <title>Complete Genome Sequence of a Novel Bacterium within the Family Rhodocyclaceae That Degrades Polycyclic Aromatic Hydrocarbons.</title>
        <authorList>
            <person name="Singleton D.R."/>
            <person name="Dickey A.N."/>
            <person name="Scholl E.H."/>
            <person name="Wright F.A."/>
            <person name="Aitken M.D."/>
        </authorList>
    </citation>
    <scope>NUCLEOTIDE SEQUENCE [LARGE SCALE GENOMIC DNA]</scope>
    <source>
        <strain evidence="3">PG1-Ca6</strain>
    </source>
</reference>
<evidence type="ECO:0000313" key="2">
    <source>
        <dbReference type="EMBL" id="AJP47571.1"/>
    </source>
</evidence>
<dbReference type="CDD" id="cd02440">
    <property type="entry name" value="AdoMet_MTases"/>
    <property type="match status" value="1"/>
</dbReference>
<protein>
    <submittedName>
        <fullName evidence="2">Phospholipid methyltransferase</fullName>
    </submittedName>
</protein>
<dbReference type="InterPro" id="IPR029063">
    <property type="entry name" value="SAM-dependent_MTases_sf"/>
</dbReference>
<accession>A0A0C5JJS2</accession>
<dbReference type="PANTHER" id="PTHR45036">
    <property type="entry name" value="METHYLTRANSFERASE LIKE 7B"/>
    <property type="match status" value="1"/>
</dbReference>
<sequence>MKHFYDTCVLPHVIDFACGLPTFERGRIDLLPEASGRVLEIGMGTGRNLPYYQPEKLTCLCGLDPGLHPKAEQRAKAAGLVILPMPLSAERIPMQDHSFDCVVSTYTLCTIPDIGAALKEVYRVLAPGGRLLFLEHGAAPEHNVRRWQDRITPYWKAVAGGCHLNREMPALLQAAGFRIDRLTQRFSPGPRLLTYLYTGVAFRD</sequence>